<protein>
    <submittedName>
        <fullName evidence="2">DUF2183 domain-containing protein</fullName>
    </submittedName>
</protein>
<reference evidence="2" key="1">
    <citation type="submission" date="2020-01" db="EMBL/GenBank/DDBJ databases">
        <authorList>
            <person name="Meier V. D."/>
            <person name="Meier V D."/>
        </authorList>
    </citation>
    <scope>NUCLEOTIDE SEQUENCE</scope>
    <source>
        <strain evidence="2">HLG_WM_MAG_08</strain>
    </source>
</reference>
<gene>
    <name evidence="2" type="ORF">HELGO_WM36385</name>
</gene>
<evidence type="ECO:0000313" key="2">
    <source>
        <dbReference type="EMBL" id="CAA6809993.1"/>
    </source>
</evidence>
<organism evidence="2">
    <name type="scientific">uncultured Thiotrichaceae bacterium</name>
    <dbReference type="NCBI Taxonomy" id="298394"/>
    <lineage>
        <taxon>Bacteria</taxon>
        <taxon>Pseudomonadati</taxon>
        <taxon>Pseudomonadota</taxon>
        <taxon>Gammaproteobacteria</taxon>
        <taxon>Thiotrichales</taxon>
        <taxon>Thiotrichaceae</taxon>
        <taxon>environmental samples</taxon>
    </lineage>
</organism>
<dbReference type="InterPro" id="IPR052935">
    <property type="entry name" value="Mg2+_PAP"/>
</dbReference>
<evidence type="ECO:0000259" key="1">
    <source>
        <dbReference type="Pfam" id="PF09949"/>
    </source>
</evidence>
<dbReference type="EMBL" id="CACVAV010000158">
    <property type="protein sequence ID" value="CAA6809993.1"/>
    <property type="molecule type" value="Genomic_DNA"/>
</dbReference>
<dbReference type="InterPro" id="IPR019236">
    <property type="entry name" value="APP1_cat"/>
</dbReference>
<name>A0A6S6T4F0_9GAMM</name>
<sequence length="366" mass="41027">MSKNSWANTARQLGHSVETRFDDLRYSLKKRLKYDQPLQIVPYNGYGNEDSLFIRGRVLEEKGTLNQTSQESLWKNLTAAYQRFDSNEVPGLKLIAHFQDRTFNATTDEEGYFTISVPTPDNLDKTQLWHAIDIEIPPQPMLSAATAPVKAQVLLPAPDCDFGIISDIDDTIMVTNATSLLAMAQLTFTQSPATRLPFEGVAEFYQALTQGNSASKASRPIFYVSSSPWNLYDFLVEFMQLNGIPPGPLMLRDFGMNAEQVFQSSHHKHKLAQITDVMSTYPELAFILIGDSGQYDPEIYAEIVKARPKQVKAIYIRDVSQSAQRTDAIRKMANDMGEYGIDMLLVADTKVAITHASAQGYIDQVH</sequence>
<accession>A0A6S6T4F0</accession>
<dbReference type="PANTHER" id="PTHR28208:SF3">
    <property type="entry name" value="PHOSPHATIDATE PHOSPHATASE APP1"/>
    <property type="match status" value="1"/>
</dbReference>
<dbReference type="GO" id="GO:0008195">
    <property type="term" value="F:phosphatidate phosphatase activity"/>
    <property type="evidence" value="ECO:0007669"/>
    <property type="project" value="InterPro"/>
</dbReference>
<feature type="domain" description="Phosphatidate phosphatase APP1 catalytic" evidence="1">
    <location>
        <begin position="162"/>
        <end position="318"/>
    </location>
</feature>
<dbReference type="AlphaFoldDB" id="A0A6S6T4F0"/>
<proteinExistence type="predicted"/>
<dbReference type="PANTHER" id="PTHR28208">
    <property type="entry name" value="PHOSPHATIDATE PHOSPHATASE APP1"/>
    <property type="match status" value="1"/>
</dbReference>
<dbReference type="Pfam" id="PF09949">
    <property type="entry name" value="APP1_cat"/>
    <property type="match status" value="1"/>
</dbReference>